<sequence>MGSLLRSVSGVRWGELRDATGAAAGGIPSLLSRIAYGDEDTARIAVDELGDAICALGFVVGEATAPTVPFLLELAGSPHVARGAELLDLLGDICRADQWHSAAAATRGRRHDASYQRQTGWETAARAAVYAGRSIVEGVASSVRPEEATPARKLLEVMDDTRPFPEL</sequence>
<proteinExistence type="predicted"/>
<dbReference type="EMBL" id="JAAGMK010000880">
    <property type="protein sequence ID" value="NEB88432.1"/>
    <property type="molecule type" value="Genomic_DNA"/>
</dbReference>
<comment type="caution">
    <text evidence="1">The sequence shown here is derived from an EMBL/GenBank/DDBJ whole genome shotgun (WGS) entry which is preliminary data.</text>
</comment>
<dbReference type="RefSeq" id="WP_164259973.1">
    <property type="nucleotide sequence ID" value="NZ_JAAGMK010000880.1"/>
</dbReference>
<dbReference type="AlphaFoldDB" id="A0A6G3T0B7"/>
<evidence type="ECO:0000313" key="1">
    <source>
        <dbReference type="EMBL" id="NEB88432.1"/>
    </source>
</evidence>
<reference evidence="1" key="1">
    <citation type="submission" date="2020-01" db="EMBL/GenBank/DDBJ databases">
        <title>Insect and environment-associated Actinomycetes.</title>
        <authorList>
            <person name="Currrie C."/>
            <person name="Chevrette M."/>
            <person name="Carlson C."/>
            <person name="Stubbendieck R."/>
            <person name="Wendt-Pienkowski E."/>
        </authorList>
    </citation>
    <scope>NUCLEOTIDE SEQUENCE</scope>
    <source>
        <strain evidence="1">SID505</strain>
    </source>
</reference>
<name>A0A6G3T0B7_STRAQ</name>
<protein>
    <submittedName>
        <fullName evidence="1">Uncharacterized protein</fullName>
    </submittedName>
</protein>
<organism evidence="1">
    <name type="scientific">Streptomyces anulatus</name>
    <name type="common">Streptomyces chrysomallus</name>
    <dbReference type="NCBI Taxonomy" id="1892"/>
    <lineage>
        <taxon>Bacteria</taxon>
        <taxon>Bacillati</taxon>
        <taxon>Actinomycetota</taxon>
        <taxon>Actinomycetes</taxon>
        <taxon>Kitasatosporales</taxon>
        <taxon>Streptomycetaceae</taxon>
        <taxon>Streptomyces</taxon>
    </lineage>
</organism>
<gene>
    <name evidence="1" type="ORF">G3I43_30345</name>
</gene>
<accession>A0A6G3T0B7</accession>